<dbReference type="InterPro" id="IPR037185">
    <property type="entry name" value="EmrE-like"/>
</dbReference>
<proteinExistence type="predicted"/>
<evidence type="ECO:0000256" key="1">
    <source>
        <dbReference type="ARBA" id="ARBA00004141"/>
    </source>
</evidence>
<feature type="compositionally biased region" description="Basic and acidic residues" evidence="5">
    <location>
        <begin position="315"/>
        <end position="325"/>
    </location>
</feature>
<organism evidence="7 8">
    <name type="scientific">Triparma laevis f. inornata</name>
    <dbReference type="NCBI Taxonomy" id="1714386"/>
    <lineage>
        <taxon>Eukaryota</taxon>
        <taxon>Sar</taxon>
        <taxon>Stramenopiles</taxon>
        <taxon>Ochrophyta</taxon>
        <taxon>Bolidophyceae</taxon>
        <taxon>Parmales</taxon>
        <taxon>Triparmaceae</taxon>
        <taxon>Triparma</taxon>
    </lineage>
</organism>
<comment type="caution">
    <text evidence="7">The sequence shown here is derived from an EMBL/GenBank/DDBJ whole genome shotgun (WGS) entry which is preliminary data.</text>
</comment>
<reference evidence="8" key="1">
    <citation type="journal article" date="2023" name="Commun. Biol.">
        <title>Genome analysis of Parmales, the sister group of diatoms, reveals the evolutionary specialization of diatoms from phago-mixotrophs to photoautotrophs.</title>
        <authorList>
            <person name="Ban H."/>
            <person name="Sato S."/>
            <person name="Yoshikawa S."/>
            <person name="Yamada K."/>
            <person name="Nakamura Y."/>
            <person name="Ichinomiya M."/>
            <person name="Sato N."/>
            <person name="Blanc-Mathieu R."/>
            <person name="Endo H."/>
            <person name="Kuwata A."/>
            <person name="Ogata H."/>
        </authorList>
    </citation>
    <scope>NUCLEOTIDE SEQUENCE [LARGE SCALE GENOMIC DNA]</scope>
</reference>
<feature type="transmembrane region" description="Helical" evidence="6">
    <location>
        <begin position="276"/>
        <end position="298"/>
    </location>
</feature>
<keyword evidence="2 6" id="KW-0812">Transmembrane</keyword>
<dbReference type="SUPFAM" id="SSF103481">
    <property type="entry name" value="Multidrug resistance efflux transporter EmrE"/>
    <property type="match status" value="1"/>
</dbReference>
<evidence type="ECO:0000313" key="7">
    <source>
        <dbReference type="EMBL" id="GMH95200.1"/>
    </source>
</evidence>
<sequence>MGWVIGVVLNLLGSVCINGGTNLMGSNSFDALTDSTPPKSESEIPKPFIWFIGTFFFVSGSLLNFVSFGFAAQSLLAALGSAQFISNVFFGSVILGETVTRQTIYGTVVIIMGNAFVVYFSSHTSTVYTADDLISFYDLDFNCYAFSMLCVLLTCSYLYNNISSRVKLGELIPNSNLYLPLLYANFSAILGTQSVVQAKCLSILLRATTSGDNQLVNPFTYFVIFAWLAATSFWLTRMNTALGMFDGLFIIPVLQVFWTFYSIVSGGIYFEEFDSFSPGQMCGFCFGVFIVFVGVYMLSPGQGGDRDVQTGNRPSDSKESKKTEMLELNSPEAGPHRARGFSYDPEDPTTRMMSVWTTTTDPGVGQLLEKEPLRKLGGEVVEKIGDGAKKIVTACDKPLDASLRSQISVLDADVSPDLRQARISVSILSAPKNDDNILPPEIAKRRIFSWLTSNTPQIRHALAQRLSHMKGIPHLTFVLSDIGSAVSVMNLIDKISNEGYTRENLGRFGGEGEEMPEGFYLDEDEDEEEYLDDGELEDEEDDEDDDLLNLNVEWNDDDDDE</sequence>
<evidence type="ECO:0000256" key="6">
    <source>
        <dbReference type="SAM" id="Phobius"/>
    </source>
</evidence>
<feature type="compositionally biased region" description="Acidic residues" evidence="5">
    <location>
        <begin position="525"/>
        <end position="547"/>
    </location>
</feature>
<dbReference type="InterPro" id="IPR000238">
    <property type="entry name" value="RbfA"/>
</dbReference>
<feature type="transmembrane region" description="Helical" evidence="6">
    <location>
        <begin position="248"/>
        <end position="270"/>
    </location>
</feature>
<dbReference type="GO" id="GO:0006364">
    <property type="term" value="P:rRNA processing"/>
    <property type="evidence" value="ECO:0007669"/>
    <property type="project" value="InterPro"/>
</dbReference>
<feature type="region of interest" description="Disordered" evidence="5">
    <location>
        <begin position="304"/>
        <end position="341"/>
    </location>
</feature>
<evidence type="ECO:0000256" key="2">
    <source>
        <dbReference type="ARBA" id="ARBA00022692"/>
    </source>
</evidence>
<name>A0A9W7BZE7_9STRA</name>
<keyword evidence="3 6" id="KW-1133">Transmembrane helix</keyword>
<evidence type="ECO:0000256" key="3">
    <source>
        <dbReference type="ARBA" id="ARBA00022989"/>
    </source>
</evidence>
<dbReference type="EMBL" id="BLQM01000593">
    <property type="protein sequence ID" value="GMH95200.1"/>
    <property type="molecule type" value="Genomic_DNA"/>
</dbReference>
<keyword evidence="4 6" id="KW-0472">Membrane</keyword>
<dbReference type="PANTHER" id="PTHR12570">
    <property type="match status" value="1"/>
</dbReference>
<dbReference type="Proteomes" id="UP001162640">
    <property type="component" value="Unassembled WGS sequence"/>
</dbReference>
<accession>A0A9W7BZE7</accession>
<feature type="region of interest" description="Disordered" evidence="5">
    <location>
        <begin position="525"/>
        <end position="561"/>
    </location>
</feature>
<comment type="subcellular location">
    <subcellularLocation>
        <location evidence="1">Membrane</location>
        <topology evidence="1">Multi-pass membrane protein</topology>
    </subcellularLocation>
</comment>
<feature type="transmembrane region" description="Helical" evidence="6">
    <location>
        <begin position="103"/>
        <end position="121"/>
    </location>
</feature>
<dbReference type="InterPro" id="IPR008521">
    <property type="entry name" value="Mg_trans_NIPA"/>
</dbReference>
<dbReference type="GO" id="GO:0016020">
    <property type="term" value="C:membrane"/>
    <property type="evidence" value="ECO:0007669"/>
    <property type="project" value="UniProtKB-SubCell"/>
</dbReference>
<dbReference type="InterPro" id="IPR015946">
    <property type="entry name" value="KH_dom-like_a/b"/>
</dbReference>
<evidence type="ECO:0000256" key="4">
    <source>
        <dbReference type="ARBA" id="ARBA00023136"/>
    </source>
</evidence>
<dbReference type="InterPro" id="IPR023799">
    <property type="entry name" value="RbfA_dom_sf"/>
</dbReference>
<dbReference type="Pfam" id="PF05653">
    <property type="entry name" value="Mg_trans_NIPA"/>
    <property type="match status" value="1"/>
</dbReference>
<dbReference type="PANTHER" id="PTHR12570:SF9">
    <property type="entry name" value="MAGNESIUM TRANSPORTER NIPA8-RELATED"/>
    <property type="match status" value="1"/>
</dbReference>
<dbReference type="AlphaFoldDB" id="A0A9W7BZE7"/>
<dbReference type="Gene3D" id="3.30.300.20">
    <property type="match status" value="1"/>
</dbReference>
<protein>
    <submittedName>
        <fullName evidence="7">Uncharacterized protein</fullName>
    </submittedName>
</protein>
<feature type="transmembrane region" description="Helical" evidence="6">
    <location>
        <begin position="48"/>
        <end position="70"/>
    </location>
</feature>
<feature type="transmembrane region" description="Helical" evidence="6">
    <location>
        <begin position="76"/>
        <end position="96"/>
    </location>
</feature>
<evidence type="ECO:0000313" key="8">
    <source>
        <dbReference type="Proteomes" id="UP001162640"/>
    </source>
</evidence>
<feature type="transmembrane region" description="Helical" evidence="6">
    <location>
        <begin position="141"/>
        <end position="160"/>
    </location>
</feature>
<feature type="transmembrane region" description="Helical" evidence="6">
    <location>
        <begin position="219"/>
        <end position="236"/>
    </location>
</feature>
<gene>
    <name evidence="7" type="ORF">TL16_g13099</name>
</gene>
<dbReference type="SUPFAM" id="SSF89919">
    <property type="entry name" value="Ribosome-binding factor A, RbfA"/>
    <property type="match status" value="1"/>
</dbReference>
<dbReference type="GO" id="GO:0015095">
    <property type="term" value="F:magnesium ion transmembrane transporter activity"/>
    <property type="evidence" value="ECO:0007669"/>
    <property type="project" value="InterPro"/>
</dbReference>
<dbReference type="Pfam" id="PF02033">
    <property type="entry name" value="RBFA"/>
    <property type="match status" value="1"/>
</dbReference>
<evidence type="ECO:0000256" key="5">
    <source>
        <dbReference type="SAM" id="MobiDB-lite"/>
    </source>
</evidence>